<keyword evidence="1" id="KW-0472">Membrane</keyword>
<feature type="transmembrane region" description="Helical" evidence="1">
    <location>
        <begin position="328"/>
        <end position="357"/>
    </location>
</feature>
<protein>
    <submittedName>
        <fullName evidence="2">Uncharacterized protein</fullName>
    </submittedName>
</protein>
<accession>A0A1I5UMV3</accession>
<reference evidence="3" key="1">
    <citation type="submission" date="2016-10" db="EMBL/GenBank/DDBJ databases">
        <authorList>
            <person name="Varghese N."/>
            <person name="Submissions S."/>
        </authorList>
    </citation>
    <scope>NUCLEOTIDE SEQUENCE [LARGE SCALE GENOMIC DNA]</scope>
    <source>
        <strain evidence="3">CGMCC 1.10329</strain>
    </source>
</reference>
<dbReference type="AlphaFoldDB" id="A0A1I5UMV3"/>
<feature type="transmembrane region" description="Helical" evidence="1">
    <location>
        <begin position="104"/>
        <end position="123"/>
    </location>
</feature>
<keyword evidence="3" id="KW-1185">Reference proteome</keyword>
<gene>
    <name evidence="2" type="ORF">SAMN05216277_11350</name>
</gene>
<evidence type="ECO:0000313" key="3">
    <source>
        <dbReference type="Proteomes" id="UP000183769"/>
    </source>
</evidence>
<dbReference type="Proteomes" id="UP000183769">
    <property type="component" value="Unassembled WGS sequence"/>
</dbReference>
<feature type="transmembrane region" description="Helical" evidence="1">
    <location>
        <begin position="291"/>
        <end position="308"/>
    </location>
</feature>
<evidence type="ECO:0000256" key="1">
    <source>
        <dbReference type="SAM" id="Phobius"/>
    </source>
</evidence>
<evidence type="ECO:0000313" key="2">
    <source>
        <dbReference type="EMBL" id="SFP96572.1"/>
    </source>
</evidence>
<feature type="transmembrane region" description="Helical" evidence="1">
    <location>
        <begin position="58"/>
        <end position="83"/>
    </location>
</feature>
<sequence>MLDFGTEPKSRISQVSSRVLTYAFRHTPVIVLGALLLLTVEAAVTEINGLEVLIPGQVGLASIGLVSGLALWLAIILLIAFIFSTADGDEELREMTVELVHAGIFYGVLSVLLVGAAWSAWTVYFTPISDLQPNIVYSFGFLLLVYLGGPLVYDGMRRTETLFTNLNKTDLLQTSADADSYENVFLPRFLDAFAIEVGNTPAVILVSILFVAQFVGIWLVSRGPFVLDAPTSLLIVTAIDIAIVVLAVQFVLLVRFLNELLSDNVQTLQYIPGHEDDAGGFRDFGRFATRVNSLLVLAGVYLVYRLHVQGSRDPLSPVTEAMISGWDPLIWATSYAVPVAVYGAVIAIWLYFSFWQIHQKMVRDKRREIQRERSSEGRSREDIETLQTYREAPEWPINDRLLVTVLSIDAISVILSLLSLA</sequence>
<organism evidence="2 3">
    <name type="scientific">Halolamina pelagica</name>
    <dbReference type="NCBI Taxonomy" id="699431"/>
    <lineage>
        <taxon>Archaea</taxon>
        <taxon>Methanobacteriati</taxon>
        <taxon>Methanobacteriota</taxon>
        <taxon>Stenosarchaea group</taxon>
        <taxon>Halobacteria</taxon>
        <taxon>Halobacteriales</taxon>
        <taxon>Haloferacaceae</taxon>
    </lineage>
</organism>
<dbReference type="EMBL" id="FOXI01000013">
    <property type="protein sequence ID" value="SFP96572.1"/>
    <property type="molecule type" value="Genomic_DNA"/>
</dbReference>
<keyword evidence="1" id="KW-0812">Transmembrane</keyword>
<feature type="transmembrane region" description="Helical" evidence="1">
    <location>
        <begin position="135"/>
        <end position="153"/>
    </location>
</feature>
<name>A0A1I5UMV3_9EURY</name>
<proteinExistence type="predicted"/>
<feature type="transmembrane region" description="Helical" evidence="1">
    <location>
        <begin position="202"/>
        <end position="221"/>
    </location>
</feature>
<feature type="transmembrane region" description="Helical" evidence="1">
    <location>
        <begin position="233"/>
        <end position="254"/>
    </location>
</feature>
<keyword evidence="1" id="KW-1133">Transmembrane helix</keyword>